<dbReference type="GO" id="GO:0005886">
    <property type="term" value="C:plasma membrane"/>
    <property type="evidence" value="ECO:0007669"/>
    <property type="project" value="UniProtKB-SubCell"/>
</dbReference>
<gene>
    <name evidence="7" type="ORF">JF922_25360</name>
</gene>
<feature type="transmembrane region" description="Helical" evidence="6">
    <location>
        <begin position="302"/>
        <end position="324"/>
    </location>
</feature>
<dbReference type="EMBL" id="JAEKNR010000242">
    <property type="protein sequence ID" value="MBJ7601388.1"/>
    <property type="molecule type" value="Genomic_DNA"/>
</dbReference>
<dbReference type="InterPro" id="IPR043428">
    <property type="entry name" value="LivM-like"/>
</dbReference>
<evidence type="ECO:0000256" key="4">
    <source>
        <dbReference type="ARBA" id="ARBA00022989"/>
    </source>
</evidence>
<evidence type="ECO:0000256" key="5">
    <source>
        <dbReference type="ARBA" id="ARBA00023136"/>
    </source>
</evidence>
<feature type="transmembrane region" description="Helical" evidence="6">
    <location>
        <begin position="220"/>
        <end position="241"/>
    </location>
</feature>
<comment type="subcellular location">
    <subcellularLocation>
        <location evidence="1">Cell membrane</location>
        <topology evidence="1">Multi-pass membrane protein</topology>
    </subcellularLocation>
</comment>
<feature type="transmembrane region" description="Helical" evidence="6">
    <location>
        <begin position="253"/>
        <end position="282"/>
    </location>
</feature>
<evidence type="ECO:0000256" key="2">
    <source>
        <dbReference type="ARBA" id="ARBA00022475"/>
    </source>
</evidence>
<dbReference type="RefSeq" id="WP_338205602.1">
    <property type="nucleotide sequence ID" value="NZ_JAEKNR010000242.1"/>
</dbReference>
<organism evidence="7 8">
    <name type="scientific">Candidatus Nephthysia bennettiae</name>
    <dbReference type="NCBI Taxonomy" id="3127016"/>
    <lineage>
        <taxon>Bacteria</taxon>
        <taxon>Bacillati</taxon>
        <taxon>Candidatus Dormiibacterota</taxon>
        <taxon>Candidatus Dormibacteria</taxon>
        <taxon>Candidatus Dormibacterales</taxon>
        <taxon>Candidatus Dormibacteraceae</taxon>
        <taxon>Candidatus Nephthysia</taxon>
    </lineage>
</organism>
<dbReference type="InterPro" id="IPR001851">
    <property type="entry name" value="ABC_transp_permease"/>
</dbReference>
<comment type="caution">
    <text evidence="7">The sequence shown here is derived from an EMBL/GenBank/DDBJ whole genome shotgun (WGS) entry which is preliminary data.</text>
</comment>
<feature type="transmembrane region" description="Helical" evidence="6">
    <location>
        <begin position="118"/>
        <end position="136"/>
    </location>
</feature>
<evidence type="ECO:0000256" key="3">
    <source>
        <dbReference type="ARBA" id="ARBA00022692"/>
    </source>
</evidence>
<dbReference type="Pfam" id="PF02653">
    <property type="entry name" value="BPD_transp_2"/>
    <property type="match status" value="1"/>
</dbReference>
<dbReference type="GO" id="GO:0015658">
    <property type="term" value="F:branched-chain amino acid transmembrane transporter activity"/>
    <property type="evidence" value="ECO:0007669"/>
    <property type="project" value="InterPro"/>
</dbReference>
<feature type="transmembrane region" description="Helical" evidence="6">
    <location>
        <begin position="39"/>
        <end position="58"/>
    </location>
</feature>
<feature type="transmembrane region" description="Helical" evidence="6">
    <location>
        <begin position="167"/>
        <end position="187"/>
    </location>
</feature>
<evidence type="ECO:0000313" key="8">
    <source>
        <dbReference type="Proteomes" id="UP000612893"/>
    </source>
</evidence>
<protein>
    <submittedName>
        <fullName evidence="7">Branched-chain amino acid ABC transporter permease</fullName>
    </submittedName>
</protein>
<accession>A0A934KF32</accession>
<feature type="transmembrane region" description="Helical" evidence="6">
    <location>
        <begin position="65"/>
        <end position="85"/>
    </location>
</feature>
<proteinExistence type="predicted"/>
<keyword evidence="4 6" id="KW-1133">Transmembrane helix</keyword>
<dbReference type="CDD" id="cd06581">
    <property type="entry name" value="TM_PBP1_LivM_like"/>
    <property type="match status" value="1"/>
</dbReference>
<keyword evidence="2" id="KW-1003">Cell membrane</keyword>
<dbReference type="PANTHER" id="PTHR30482">
    <property type="entry name" value="HIGH-AFFINITY BRANCHED-CHAIN AMINO ACID TRANSPORT SYSTEM PERMEASE"/>
    <property type="match status" value="1"/>
</dbReference>
<feature type="transmembrane region" description="Helical" evidence="6">
    <location>
        <begin position="12"/>
        <end position="33"/>
    </location>
</feature>
<evidence type="ECO:0000256" key="1">
    <source>
        <dbReference type="ARBA" id="ARBA00004651"/>
    </source>
</evidence>
<reference evidence="7" key="1">
    <citation type="submission" date="2020-10" db="EMBL/GenBank/DDBJ databases">
        <title>Ca. Dormibacterota MAGs.</title>
        <authorList>
            <person name="Montgomery K."/>
        </authorList>
    </citation>
    <scope>NUCLEOTIDE SEQUENCE [LARGE SCALE GENOMIC DNA]</scope>
    <source>
        <strain evidence="7">SC8812_S17_10</strain>
    </source>
</reference>
<name>A0A934KF32_9BACT</name>
<dbReference type="Proteomes" id="UP000612893">
    <property type="component" value="Unassembled WGS sequence"/>
</dbReference>
<keyword evidence="5 6" id="KW-0472">Membrane</keyword>
<evidence type="ECO:0000313" key="7">
    <source>
        <dbReference type="EMBL" id="MBJ7601388.1"/>
    </source>
</evidence>
<sequence length="343" mass="35610">MRLSGLFAAGRLPISAIVLAVLGLVVVLGIPMVTDNFQTFQFANVAVFLVAIIGVNLLTGYSGQISLGNGAFMAIGGYTTALMVSRLGVPYGLTIPAGALLAAAAGVLIGIPALRLRGIYLALATFALALSVTPVLNNFDNFTGGHSGINLKPAAPPFGLDLSNEQWLYFLCWGVAAILFVPARLLVRSRTGRAWMAIRDSETAATANGVSVAFYKTLAFAISAFYAGVAGSLQAIVLAYINPDSYSLALSLSLLIGAVAGGLANIWGPVLGGLVVVWLPYLAERASGLHVGPVSFGGKPDIGFGVLLLVLMFFAPAGLGGLIGRGIRRYQVMRQAEPDRLGT</sequence>
<feature type="transmembrane region" description="Helical" evidence="6">
    <location>
        <begin position="91"/>
        <end position="111"/>
    </location>
</feature>
<keyword evidence="8" id="KW-1185">Reference proteome</keyword>
<dbReference type="AlphaFoldDB" id="A0A934KF32"/>
<evidence type="ECO:0000256" key="6">
    <source>
        <dbReference type="SAM" id="Phobius"/>
    </source>
</evidence>
<keyword evidence="3 6" id="KW-0812">Transmembrane</keyword>
<dbReference type="PANTHER" id="PTHR30482:SF20">
    <property type="entry name" value="HIGH-AFFINITY BRANCHED-CHAIN AMINO ACID TRANSPORT SYSTEM PERMEASE PROTEIN LIVM"/>
    <property type="match status" value="1"/>
</dbReference>